<reference evidence="1" key="1">
    <citation type="journal article" date="2023" name="Insect Mol. Biol.">
        <title>Genome sequencing provides insights into the evolution of gene families encoding plant cell wall-degrading enzymes in longhorned beetles.</title>
        <authorList>
            <person name="Shin N.R."/>
            <person name="Okamura Y."/>
            <person name="Kirsch R."/>
            <person name="Pauchet Y."/>
        </authorList>
    </citation>
    <scope>NUCLEOTIDE SEQUENCE</scope>
    <source>
        <strain evidence="1">MMC_N1</strain>
    </source>
</reference>
<name>A0ABQ9J072_9CUCU</name>
<comment type="caution">
    <text evidence="1">The sequence shown here is derived from an EMBL/GenBank/DDBJ whole genome shotgun (WGS) entry which is preliminary data.</text>
</comment>
<dbReference type="EMBL" id="JAPWTJ010001697">
    <property type="protein sequence ID" value="KAJ8969886.1"/>
    <property type="molecule type" value="Genomic_DNA"/>
</dbReference>
<accession>A0ABQ9J072</accession>
<protein>
    <submittedName>
        <fullName evidence="1">Uncharacterized protein</fullName>
    </submittedName>
</protein>
<evidence type="ECO:0000313" key="2">
    <source>
        <dbReference type="Proteomes" id="UP001162164"/>
    </source>
</evidence>
<organism evidence="1 2">
    <name type="scientific">Molorchus minor</name>
    <dbReference type="NCBI Taxonomy" id="1323400"/>
    <lineage>
        <taxon>Eukaryota</taxon>
        <taxon>Metazoa</taxon>
        <taxon>Ecdysozoa</taxon>
        <taxon>Arthropoda</taxon>
        <taxon>Hexapoda</taxon>
        <taxon>Insecta</taxon>
        <taxon>Pterygota</taxon>
        <taxon>Neoptera</taxon>
        <taxon>Endopterygota</taxon>
        <taxon>Coleoptera</taxon>
        <taxon>Polyphaga</taxon>
        <taxon>Cucujiformia</taxon>
        <taxon>Chrysomeloidea</taxon>
        <taxon>Cerambycidae</taxon>
        <taxon>Lamiinae</taxon>
        <taxon>Monochamini</taxon>
        <taxon>Molorchus</taxon>
    </lineage>
</organism>
<keyword evidence="2" id="KW-1185">Reference proteome</keyword>
<evidence type="ECO:0000313" key="1">
    <source>
        <dbReference type="EMBL" id="KAJ8969886.1"/>
    </source>
</evidence>
<sequence>MPIIPGYKLFTVPIGIVLSSLSWWKGEWIGLTLIVDMKSILLELSEIPIKRFNINRIPNSGVIGVNPSKSISWGLSILFVKIMLDIKLILGEPAGDSANNDFVMLRTLSSFIRLVSSGATLVGGKHNSTP</sequence>
<dbReference type="Proteomes" id="UP001162164">
    <property type="component" value="Unassembled WGS sequence"/>
</dbReference>
<gene>
    <name evidence="1" type="ORF">NQ317_013658</name>
</gene>
<proteinExistence type="predicted"/>